<keyword evidence="3" id="KW-1185">Reference proteome</keyword>
<dbReference type="AlphaFoldDB" id="A0AA88H045"/>
<accession>A0AA88H045</accession>
<dbReference type="Pfam" id="PF01661">
    <property type="entry name" value="Macro"/>
    <property type="match status" value="1"/>
</dbReference>
<feature type="domain" description="Macro" evidence="1">
    <location>
        <begin position="1"/>
        <end position="188"/>
    </location>
</feature>
<name>A0AA88H045_NAELO</name>
<dbReference type="PROSITE" id="PS51154">
    <property type="entry name" value="MACRO"/>
    <property type="match status" value="1"/>
</dbReference>
<sequence length="188" mass="21853">MCHMEIIEGGDLFSYLDSTVRGESSMSNHSHHHHRVRSMCHCVSVDLNMGAGIATIFKRRFGRVQELKDQQAQIGQVATLYLHDENMYIYYLVTKERYFHVPTYDSLKSSLEAMKTHLSQHNVTELAMPLLGCGLDQLEWDKVQPMIMELFSDMPQLKIIVYKWEKGNEEIKKNAKKSNRKMNDNTIE</sequence>
<organism evidence="2 3">
    <name type="scientific">Naegleria lovaniensis</name>
    <name type="common">Amoeba</name>
    <dbReference type="NCBI Taxonomy" id="51637"/>
    <lineage>
        <taxon>Eukaryota</taxon>
        <taxon>Discoba</taxon>
        <taxon>Heterolobosea</taxon>
        <taxon>Tetramitia</taxon>
        <taxon>Eutetramitia</taxon>
        <taxon>Vahlkampfiidae</taxon>
        <taxon>Naegleria</taxon>
    </lineage>
</organism>
<dbReference type="Gene3D" id="3.40.220.10">
    <property type="entry name" value="Leucine Aminopeptidase, subunit E, domain 1"/>
    <property type="match status" value="1"/>
</dbReference>
<dbReference type="Proteomes" id="UP000816034">
    <property type="component" value="Unassembled WGS sequence"/>
</dbReference>
<dbReference type="GeneID" id="68092714"/>
<dbReference type="SUPFAM" id="SSF52949">
    <property type="entry name" value="Macro domain-like"/>
    <property type="match status" value="1"/>
</dbReference>
<dbReference type="CDD" id="cd02901">
    <property type="entry name" value="Macro_Poa1p-like"/>
    <property type="match status" value="1"/>
</dbReference>
<reference evidence="2 3" key="1">
    <citation type="journal article" date="2018" name="BMC Genomics">
        <title>The genome of Naegleria lovaniensis, the basis for a comparative approach to unravel pathogenicity factors of the human pathogenic amoeba N. fowleri.</title>
        <authorList>
            <person name="Liechti N."/>
            <person name="Schurch N."/>
            <person name="Bruggmann R."/>
            <person name="Wittwer M."/>
        </authorList>
    </citation>
    <scope>NUCLEOTIDE SEQUENCE [LARGE SCALE GENOMIC DNA]</scope>
    <source>
        <strain evidence="2 3">ATCC 30569</strain>
    </source>
</reference>
<dbReference type="InterPro" id="IPR050892">
    <property type="entry name" value="ADP-ribose_metab_enzymes"/>
</dbReference>
<evidence type="ECO:0000259" key="1">
    <source>
        <dbReference type="PROSITE" id="PS51154"/>
    </source>
</evidence>
<dbReference type="EMBL" id="PYSW02000009">
    <property type="protein sequence ID" value="KAG2388813.1"/>
    <property type="molecule type" value="Genomic_DNA"/>
</dbReference>
<dbReference type="PANTHER" id="PTHR12521:SF0">
    <property type="entry name" value="ADP-RIBOSE GLYCOHYDROLASE OARD1"/>
    <property type="match status" value="1"/>
</dbReference>
<protein>
    <recommendedName>
        <fullName evidence="1">Macro domain-containing protein</fullName>
    </recommendedName>
</protein>
<dbReference type="InterPro" id="IPR002589">
    <property type="entry name" value="Macro_dom"/>
</dbReference>
<dbReference type="InterPro" id="IPR043472">
    <property type="entry name" value="Macro_dom-like"/>
</dbReference>
<gene>
    <name evidence="2" type="ORF">C9374_000252</name>
</gene>
<dbReference type="PANTHER" id="PTHR12521">
    <property type="entry name" value="PROTEIN C6ORF130"/>
    <property type="match status" value="1"/>
</dbReference>
<evidence type="ECO:0000313" key="3">
    <source>
        <dbReference type="Proteomes" id="UP000816034"/>
    </source>
</evidence>
<dbReference type="RefSeq" id="XP_044552805.1">
    <property type="nucleotide sequence ID" value="XM_044691947.1"/>
</dbReference>
<evidence type="ECO:0000313" key="2">
    <source>
        <dbReference type="EMBL" id="KAG2388813.1"/>
    </source>
</evidence>
<comment type="caution">
    <text evidence="2">The sequence shown here is derived from an EMBL/GenBank/DDBJ whole genome shotgun (WGS) entry which is preliminary data.</text>
</comment>
<proteinExistence type="predicted"/>
<dbReference type="GO" id="GO:0140291">
    <property type="term" value="P:peptidyl-glutamate ADP-deribosylation"/>
    <property type="evidence" value="ECO:0007669"/>
    <property type="project" value="TreeGrafter"/>
</dbReference>